<proteinExistence type="predicted"/>
<protein>
    <submittedName>
        <fullName evidence="1">Uncharacterized protein</fullName>
    </submittedName>
</protein>
<evidence type="ECO:0000313" key="1">
    <source>
        <dbReference type="EMBL" id="KAK1867998.1"/>
    </source>
</evidence>
<dbReference type="EMBL" id="CM020620">
    <property type="protein sequence ID" value="KAK1867998.1"/>
    <property type="molecule type" value="Genomic_DNA"/>
</dbReference>
<accession>A0ACC3CD40</accession>
<organism evidence="1 2">
    <name type="scientific">Pyropia yezoensis</name>
    <name type="common">Susabi-nori</name>
    <name type="synonym">Porphyra yezoensis</name>
    <dbReference type="NCBI Taxonomy" id="2788"/>
    <lineage>
        <taxon>Eukaryota</taxon>
        <taxon>Rhodophyta</taxon>
        <taxon>Bangiophyceae</taxon>
        <taxon>Bangiales</taxon>
        <taxon>Bangiaceae</taxon>
        <taxon>Pyropia</taxon>
    </lineage>
</organism>
<name>A0ACC3CD40_PYRYE</name>
<sequence length="97" mass="10509">MALRFLGVALPPAEPAWRAFQRVYGIGRSTAVDLVHAVGGSASLRVRDLAPSHVASLYAALEAGAPVQDARRVAERAAIDRLRTHTNAHTQKKMKRL</sequence>
<keyword evidence="2" id="KW-1185">Reference proteome</keyword>
<gene>
    <name evidence="1" type="ORF">I4F81_010495</name>
</gene>
<reference evidence="1" key="1">
    <citation type="submission" date="2019-11" db="EMBL/GenBank/DDBJ databases">
        <title>Nori genome reveals adaptations in red seaweeds to the harsh intertidal environment.</title>
        <authorList>
            <person name="Wang D."/>
            <person name="Mao Y."/>
        </authorList>
    </citation>
    <scope>NUCLEOTIDE SEQUENCE</scope>
    <source>
        <tissue evidence="1">Gametophyte</tissue>
    </source>
</reference>
<evidence type="ECO:0000313" key="2">
    <source>
        <dbReference type="Proteomes" id="UP000798662"/>
    </source>
</evidence>
<comment type="caution">
    <text evidence="1">The sequence shown here is derived from an EMBL/GenBank/DDBJ whole genome shotgun (WGS) entry which is preliminary data.</text>
</comment>
<dbReference type="Proteomes" id="UP000798662">
    <property type="component" value="Chromosome 3"/>
</dbReference>